<dbReference type="PROSITE" id="PS50894">
    <property type="entry name" value="HPT"/>
    <property type="match status" value="1"/>
</dbReference>
<dbReference type="PANTHER" id="PTHR45138:SF9">
    <property type="entry name" value="DIGUANYLATE CYCLASE DGCM-RELATED"/>
    <property type="match status" value="1"/>
</dbReference>
<evidence type="ECO:0000313" key="10">
    <source>
        <dbReference type="Proteomes" id="UP001589628"/>
    </source>
</evidence>
<feature type="domain" description="Response regulatory" evidence="6">
    <location>
        <begin position="53"/>
        <end position="169"/>
    </location>
</feature>
<feature type="domain" description="GGDEF" evidence="7">
    <location>
        <begin position="483"/>
        <end position="618"/>
    </location>
</feature>
<dbReference type="SUPFAM" id="SSF47226">
    <property type="entry name" value="Histidine-containing phosphotransfer domain, HPT domain"/>
    <property type="match status" value="1"/>
</dbReference>
<dbReference type="Gene3D" id="3.40.50.2300">
    <property type="match status" value="2"/>
</dbReference>
<gene>
    <name evidence="9" type="ORF">ACFFLH_10975</name>
</gene>
<dbReference type="Pfam" id="PF01627">
    <property type="entry name" value="Hpt"/>
    <property type="match status" value="1"/>
</dbReference>
<keyword evidence="10" id="KW-1185">Reference proteome</keyword>
<dbReference type="InterPro" id="IPR050469">
    <property type="entry name" value="Diguanylate_Cyclase"/>
</dbReference>
<evidence type="ECO:0000259" key="6">
    <source>
        <dbReference type="PROSITE" id="PS50110"/>
    </source>
</evidence>
<dbReference type="PANTHER" id="PTHR45138">
    <property type="entry name" value="REGULATORY COMPONENTS OF SENSORY TRANSDUCTION SYSTEM"/>
    <property type="match status" value="1"/>
</dbReference>
<dbReference type="SUPFAM" id="SSF52172">
    <property type="entry name" value="CheY-like"/>
    <property type="match status" value="2"/>
</dbReference>
<comment type="caution">
    <text evidence="9">The sequence shown here is derived from an EMBL/GenBank/DDBJ whole genome shotgun (WGS) entry which is preliminary data.</text>
</comment>
<dbReference type="PROSITE" id="PS50887">
    <property type="entry name" value="GGDEF"/>
    <property type="match status" value="1"/>
</dbReference>
<proteinExistence type="predicted"/>
<dbReference type="NCBIfam" id="TIGR00254">
    <property type="entry name" value="GGDEF"/>
    <property type="match status" value="1"/>
</dbReference>
<feature type="domain" description="HPt" evidence="8">
    <location>
        <begin position="213"/>
        <end position="306"/>
    </location>
</feature>
<dbReference type="CDD" id="cd17574">
    <property type="entry name" value="REC_OmpR"/>
    <property type="match status" value="1"/>
</dbReference>
<dbReference type="InterPro" id="IPR001789">
    <property type="entry name" value="Sig_transdc_resp-reg_receiver"/>
</dbReference>
<dbReference type="Proteomes" id="UP001589628">
    <property type="component" value="Unassembled WGS sequence"/>
</dbReference>
<feature type="modified residue" description="Phosphohistidine" evidence="4">
    <location>
        <position position="252"/>
    </location>
</feature>
<evidence type="ECO:0000313" key="9">
    <source>
        <dbReference type="EMBL" id="MFB9886938.1"/>
    </source>
</evidence>
<keyword evidence="2" id="KW-0902">Two-component regulatory system</keyword>
<dbReference type="CDD" id="cd01949">
    <property type="entry name" value="GGDEF"/>
    <property type="match status" value="1"/>
</dbReference>
<evidence type="ECO:0000256" key="2">
    <source>
        <dbReference type="ARBA" id="ARBA00023012"/>
    </source>
</evidence>
<dbReference type="CDD" id="cd17546">
    <property type="entry name" value="REC_hyHK_CKI1_RcsC-like"/>
    <property type="match status" value="1"/>
</dbReference>
<feature type="modified residue" description="4-aspartylphosphate" evidence="5">
    <location>
        <position position="102"/>
    </location>
</feature>
<evidence type="ECO:0000256" key="3">
    <source>
        <dbReference type="ARBA" id="ARBA00034247"/>
    </source>
</evidence>
<protein>
    <recommendedName>
        <fullName evidence="1">diguanylate cyclase</fullName>
        <ecNumber evidence="1">2.7.7.65</ecNumber>
    </recommendedName>
</protein>
<feature type="modified residue" description="4-aspartylphosphate" evidence="5">
    <location>
        <position position="373"/>
    </location>
</feature>
<dbReference type="InterPro" id="IPR000160">
    <property type="entry name" value="GGDEF_dom"/>
</dbReference>
<dbReference type="Pfam" id="PF00072">
    <property type="entry name" value="Response_reg"/>
    <property type="match status" value="2"/>
</dbReference>
<organism evidence="9 10">
    <name type="scientific">Balneatrix alpica</name>
    <dbReference type="NCBI Taxonomy" id="75684"/>
    <lineage>
        <taxon>Bacteria</taxon>
        <taxon>Pseudomonadati</taxon>
        <taxon>Pseudomonadota</taxon>
        <taxon>Gammaproteobacteria</taxon>
        <taxon>Oceanospirillales</taxon>
        <taxon>Balneatrichaceae</taxon>
        <taxon>Balneatrix</taxon>
    </lineage>
</organism>
<accession>A0ABV5ZCF0</accession>
<dbReference type="SUPFAM" id="SSF55073">
    <property type="entry name" value="Nucleotide cyclase"/>
    <property type="match status" value="1"/>
</dbReference>
<comment type="catalytic activity">
    <reaction evidence="3">
        <text>2 GTP = 3',3'-c-di-GMP + 2 diphosphate</text>
        <dbReference type="Rhea" id="RHEA:24898"/>
        <dbReference type="ChEBI" id="CHEBI:33019"/>
        <dbReference type="ChEBI" id="CHEBI:37565"/>
        <dbReference type="ChEBI" id="CHEBI:58805"/>
        <dbReference type="EC" id="2.7.7.65"/>
    </reaction>
</comment>
<keyword evidence="5" id="KW-0597">Phosphoprotein</keyword>
<evidence type="ECO:0000259" key="8">
    <source>
        <dbReference type="PROSITE" id="PS50894"/>
    </source>
</evidence>
<dbReference type="Gene3D" id="1.20.120.160">
    <property type="entry name" value="HPT domain"/>
    <property type="match status" value="1"/>
</dbReference>
<dbReference type="Pfam" id="PF00990">
    <property type="entry name" value="GGDEF"/>
    <property type="match status" value="1"/>
</dbReference>
<evidence type="ECO:0000256" key="4">
    <source>
        <dbReference type="PROSITE-ProRule" id="PRU00110"/>
    </source>
</evidence>
<dbReference type="InterPro" id="IPR008207">
    <property type="entry name" value="Sig_transdc_His_kin_Hpt_dom"/>
</dbReference>
<evidence type="ECO:0000259" key="7">
    <source>
        <dbReference type="PROSITE" id="PS50887"/>
    </source>
</evidence>
<dbReference type="EMBL" id="JBHLZN010000003">
    <property type="protein sequence ID" value="MFB9886938.1"/>
    <property type="molecule type" value="Genomic_DNA"/>
</dbReference>
<dbReference type="InterPro" id="IPR043128">
    <property type="entry name" value="Rev_trsase/Diguanyl_cyclase"/>
</dbReference>
<dbReference type="PROSITE" id="PS50110">
    <property type="entry name" value="RESPONSE_REGULATORY"/>
    <property type="match status" value="2"/>
</dbReference>
<evidence type="ECO:0000256" key="5">
    <source>
        <dbReference type="PROSITE-ProRule" id="PRU00169"/>
    </source>
</evidence>
<dbReference type="Gene3D" id="3.30.70.270">
    <property type="match status" value="1"/>
</dbReference>
<dbReference type="InterPro" id="IPR029787">
    <property type="entry name" value="Nucleotide_cyclase"/>
</dbReference>
<dbReference type="InterPro" id="IPR036641">
    <property type="entry name" value="HPT_dom_sf"/>
</dbReference>
<reference evidence="9 10" key="1">
    <citation type="submission" date="2024-09" db="EMBL/GenBank/DDBJ databases">
        <authorList>
            <person name="Sun Q."/>
            <person name="Mori K."/>
        </authorList>
    </citation>
    <scope>NUCLEOTIDE SEQUENCE [LARGE SCALE GENOMIC DNA]</scope>
    <source>
        <strain evidence="9 10">ATCC 51285</strain>
    </source>
</reference>
<sequence>MLEALRIGVQSLVVKPLNASALLDALLDACGQRMGIRSLPGLPLPIQPLSGAHILLVEDHPINRQIALDLLEDAGAKVSTAVNGQDAVQKALEHVFDLILMDIHMPVLDGLSATRILREHAKLAKTPIIAMTAQGLESDQQRCLDAGMNAYLSKPLDPDTLFKHLSQWFQLDEQAWRQRRYQQQQQNLAALQAELPHLRDLDLALGLKRVGYKPALYLLVLRSLVQDCQSLPKDLPVWLQQQQIPTLQQHLHSLKNQLRYLGADDLAQQCQHLEQKLLIEHPDTLASLLQGFCQQLQQLFDQLQQLPQVSDSPIQQTRYLDEKPKILVVDDERIHRQVLLNLLEEHYQVYQAASGKEALELLASLQPTLILLDVMMEDMDGFQLLQEIRQQGLAINAEIVFVSGQDDEESEERGLLLGACDFIIKPFNPAIVEARIRTLVRMVQQRHILENLAHIDSLTELHNRRKLEEVLKQEFQRCARQGQPLSVAIIDVDHFKAYNDRYGHACGDEVLRQVARVLKENLHRPGDFVARYGGEEFMLVLSATDSQGARQLAERLREQISHASLKLPQANQGITVSIGGCSLVPSLLITTDEMVEYADRMLYQAKHLGRNCVHWYEPEDSLNLLTQPRSE</sequence>
<evidence type="ECO:0000256" key="1">
    <source>
        <dbReference type="ARBA" id="ARBA00012528"/>
    </source>
</evidence>
<dbReference type="SMART" id="SM00448">
    <property type="entry name" value="REC"/>
    <property type="match status" value="2"/>
</dbReference>
<dbReference type="SMART" id="SM00267">
    <property type="entry name" value="GGDEF"/>
    <property type="match status" value="1"/>
</dbReference>
<name>A0ABV5ZCF0_9GAMM</name>
<dbReference type="InterPro" id="IPR011006">
    <property type="entry name" value="CheY-like_superfamily"/>
</dbReference>
<feature type="domain" description="Response regulatory" evidence="6">
    <location>
        <begin position="325"/>
        <end position="440"/>
    </location>
</feature>
<dbReference type="RefSeq" id="WP_051527529.1">
    <property type="nucleotide sequence ID" value="NZ_JBHLZN010000003.1"/>
</dbReference>
<dbReference type="EC" id="2.7.7.65" evidence="1"/>